<keyword evidence="4" id="KW-1185">Reference proteome</keyword>
<keyword evidence="1" id="KW-0732">Signal</keyword>
<protein>
    <submittedName>
        <fullName evidence="3">DUF5689 domain-containing protein</fullName>
    </submittedName>
</protein>
<feature type="signal peptide" evidence="1">
    <location>
        <begin position="1"/>
        <end position="25"/>
    </location>
</feature>
<dbReference type="InterPro" id="IPR043744">
    <property type="entry name" value="DUF5689"/>
</dbReference>
<sequence>MKNNKLNIIALLTLFLGLVSCVEDGDFTLPSTEINEPNIKANSTIKAVKEALKQEFNSNNKLVYTFPTPDAPNAAPLAVIEGYVVSSDATGNFYKKLTIQDKPSEPTHGIEILLDNTSLSQSYEAGRKVYVVLDGLTVTYDDGERTIAFDNDVPGKFTLGQLIGDRVDEVIQPRVAKHVFASATKETIVPTLISVADIKEDHINTFIKIEGAQFEKGELVKTFSGEANDSFDGLRAFTECASGLGMNLQTSTFASFKSNIVPQGRGDMMFVLTKDFRAENLVAIVNTPDALQFDGQRCDPVFGEDFQTAEDNTDLNIDGWINIAEVGGELWSEQEFRGNGYAEFSGFRTGDASNIGWLISPAIDMDAQDGEVLTFKAAQHHVSDSDNNTLEVLVSTNFDGTNVATATWTKLTATLPTKDSSWYAFQGSGEIDLSSYTGKLHIAFKSVASGTDTDLDGSYMIDDVKVFVK</sequence>
<evidence type="ECO:0000313" key="3">
    <source>
        <dbReference type="EMBL" id="CAL2106982.1"/>
    </source>
</evidence>
<organism evidence="3 4">
    <name type="scientific">Tenacibaculum vairaonense</name>
    <dbReference type="NCBI Taxonomy" id="3137860"/>
    <lineage>
        <taxon>Bacteria</taxon>
        <taxon>Pseudomonadati</taxon>
        <taxon>Bacteroidota</taxon>
        <taxon>Flavobacteriia</taxon>
        <taxon>Flavobacteriales</taxon>
        <taxon>Flavobacteriaceae</taxon>
        <taxon>Tenacibaculum</taxon>
    </lineage>
</organism>
<dbReference type="Gene3D" id="2.60.120.200">
    <property type="match status" value="1"/>
</dbReference>
<dbReference type="EMBL" id="CAXJRC010000022">
    <property type="protein sequence ID" value="CAL2106982.1"/>
    <property type="molecule type" value="Genomic_DNA"/>
</dbReference>
<dbReference type="PROSITE" id="PS51257">
    <property type="entry name" value="PROKAR_LIPOPROTEIN"/>
    <property type="match status" value="1"/>
</dbReference>
<proteinExistence type="predicted"/>
<evidence type="ECO:0000259" key="2">
    <source>
        <dbReference type="Pfam" id="PF18942"/>
    </source>
</evidence>
<gene>
    <name evidence="3" type="ORF">T190115A13A_20262</name>
</gene>
<dbReference type="Pfam" id="PF18942">
    <property type="entry name" value="DUF5689"/>
    <property type="match status" value="1"/>
</dbReference>
<comment type="caution">
    <text evidence="3">The sequence shown here is derived from an EMBL/GenBank/DDBJ whole genome shotgun (WGS) entry which is preliminary data.</text>
</comment>
<reference evidence="3 4" key="1">
    <citation type="submission" date="2024-05" db="EMBL/GenBank/DDBJ databases">
        <authorList>
            <person name="Duchaud E."/>
        </authorList>
    </citation>
    <scope>NUCLEOTIDE SEQUENCE [LARGE SCALE GENOMIC DNA]</scope>
    <source>
        <strain evidence="3">Ena-SAMPLE-TAB-13-05-2024-13:56:06:370-140305</strain>
    </source>
</reference>
<evidence type="ECO:0000313" key="4">
    <source>
        <dbReference type="Proteomes" id="UP001497602"/>
    </source>
</evidence>
<name>A0ABP1FCN8_9FLAO</name>
<feature type="chain" id="PRO_5045079985" evidence="1">
    <location>
        <begin position="26"/>
        <end position="469"/>
    </location>
</feature>
<dbReference type="Proteomes" id="UP001497602">
    <property type="component" value="Unassembled WGS sequence"/>
</dbReference>
<dbReference type="RefSeq" id="WP_348738665.1">
    <property type="nucleotide sequence ID" value="NZ_CAXJRC010000022.1"/>
</dbReference>
<feature type="domain" description="DUF5689" evidence="2">
    <location>
        <begin position="45"/>
        <end position="287"/>
    </location>
</feature>
<evidence type="ECO:0000256" key="1">
    <source>
        <dbReference type="SAM" id="SignalP"/>
    </source>
</evidence>
<accession>A0ABP1FCN8</accession>